<comment type="caution">
    <text evidence="1">The sequence shown here is derived from an EMBL/GenBank/DDBJ whole genome shotgun (WGS) entry which is preliminary data.</text>
</comment>
<accession>D1PBW0</accession>
<evidence type="ECO:0000313" key="2">
    <source>
        <dbReference type="Proteomes" id="UP000004477"/>
    </source>
</evidence>
<reference evidence="1" key="1">
    <citation type="submission" date="2009-11" db="EMBL/GenBank/DDBJ databases">
        <authorList>
            <person name="Weinstock G."/>
            <person name="Sodergren E."/>
            <person name="Clifton S."/>
            <person name="Fulton L."/>
            <person name="Fulton B."/>
            <person name="Courtney L."/>
            <person name="Fronick C."/>
            <person name="Harrison M."/>
            <person name="Strong C."/>
            <person name="Farmer C."/>
            <person name="Delahaunty K."/>
            <person name="Markovic C."/>
            <person name="Hall O."/>
            <person name="Minx P."/>
            <person name="Tomlinson C."/>
            <person name="Mitreva M."/>
            <person name="Nelson J."/>
            <person name="Hou S."/>
            <person name="Wollam A."/>
            <person name="Pepin K.H."/>
            <person name="Johnson M."/>
            <person name="Bhonagiri V."/>
            <person name="Nash W.E."/>
            <person name="Warren W."/>
            <person name="Chinwalla A."/>
            <person name="Mardis E.R."/>
            <person name="Wilson R.K."/>
        </authorList>
    </citation>
    <scope>NUCLEOTIDE SEQUENCE [LARGE SCALE GENOMIC DNA]</scope>
    <source>
        <strain evidence="1">DSM 18205</strain>
    </source>
</reference>
<dbReference type="EMBL" id="ACBX02000012">
    <property type="protein sequence ID" value="EFB35786.1"/>
    <property type="molecule type" value="Genomic_DNA"/>
</dbReference>
<dbReference type="Proteomes" id="UP000004477">
    <property type="component" value="Unassembled WGS sequence"/>
</dbReference>
<sequence>MTYSLCPLLILSHQIRRWRKFWKHIIDGINLTHHLQQEEKSGKRKIARCTILKLVDGGQAKPSKLGNLLLGESRLQMTQIHPSLYPSHINAFS</sequence>
<dbReference type="HOGENOM" id="CLU_2397161_0_0_10"/>
<proteinExistence type="predicted"/>
<protein>
    <submittedName>
        <fullName evidence="1">Uncharacterized protein</fullName>
    </submittedName>
</protein>
<evidence type="ECO:0000313" key="1">
    <source>
        <dbReference type="EMBL" id="EFB35786.1"/>
    </source>
</evidence>
<name>D1PBW0_9BACT</name>
<dbReference type="AlphaFoldDB" id="D1PBW0"/>
<gene>
    <name evidence="1" type="ORF">PREVCOP_04690</name>
</gene>
<dbReference type="PaxDb" id="537011-PREVCOP_04690"/>
<dbReference type="STRING" id="537011.PREVCOP_04690"/>
<organism evidence="1 2">
    <name type="scientific">Segatella copri DSM 18205</name>
    <dbReference type="NCBI Taxonomy" id="537011"/>
    <lineage>
        <taxon>Bacteria</taxon>
        <taxon>Pseudomonadati</taxon>
        <taxon>Bacteroidota</taxon>
        <taxon>Bacteroidia</taxon>
        <taxon>Bacteroidales</taxon>
        <taxon>Prevotellaceae</taxon>
        <taxon>Segatella</taxon>
    </lineage>
</organism>
<keyword evidence="2" id="KW-1185">Reference proteome</keyword>